<organism evidence="1 2">
    <name type="scientific">Enhygromyxa salina</name>
    <dbReference type="NCBI Taxonomy" id="215803"/>
    <lineage>
        <taxon>Bacteria</taxon>
        <taxon>Pseudomonadati</taxon>
        <taxon>Myxococcota</taxon>
        <taxon>Polyangia</taxon>
        <taxon>Nannocystales</taxon>
        <taxon>Nannocystaceae</taxon>
        <taxon>Enhygromyxa</taxon>
    </lineage>
</organism>
<name>A0A0C1Z5M1_9BACT</name>
<dbReference type="AlphaFoldDB" id="A0A0C1Z5M1"/>
<comment type="caution">
    <text evidence="1">The sequence shown here is derived from an EMBL/GenBank/DDBJ whole genome shotgun (WGS) entry which is preliminary data.</text>
</comment>
<sequence>MIRVRTRGRTAAAGRRARGGRTQLADQLVARVIEVELVVAARVHAPDFIARGVKLFGGRQRQPIRVDDLLTNMPVIGVGEDHLTADARWVRRQLMPRQLPDQAVLHVFAGTRLRVNDRGAIPGCVIVGLGDVAAPVSSQRDEVLAVMFVAESRRVLEQLADRGEPAVTRFALMATLSQVASDPRRRGGVQVSLVDRDGRVTPRVDDAADVAIGVVGEPRLEVVRVIGPQLVHRWVEQHRGRQIRVGEPGVLPAQHELVVHVEEVRAHPAHPIIDPSHGDREVIVMLGRNPGIRHADPVIWVTPTLRDEPVEHVIARVQGVRVGVAQVGLPQAVLDRQQVAVQLGVPGVPRVGVDGPRAVREVVAGDGASDRGKRDATKIMQVSVRLVGPIACVANRARDIGPELRGDLGDMARLVIRELQRLPARVEHPLEPVIFVVLQLDDVLIAIDNPPQPTNITRCRVVFRVKDPLTTVGEGQHKPAVSVELTRAMIARGRPDTLRIRAKLGRTGVAIV</sequence>
<dbReference type="Proteomes" id="UP000031599">
    <property type="component" value="Unassembled WGS sequence"/>
</dbReference>
<evidence type="ECO:0000313" key="2">
    <source>
        <dbReference type="Proteomes" id="UP000031599"/>
    </source>
</evidence>
<dbReference type="EMBL" id="JMCC02000114">
    <property type="protein sequence ID" value="KIG12904.1"/>
    <property type="molecule type" value="Genomic_DNA"/>
</dbReference>
<reference evidence="1 2" key="1">
    <citation type="submission" date="2014-12" db="EMBL/GenBank/DDBJ databases">
        <title>Genome assembly of Enhygromyxa salina DSM 15201.</title>
        <authorList>
            <person name="Sharma G."/>
            <person name="Subramanian S."/>
        </authorList>
    </citation>
    <scope>NUCLEOTIDE SEQUENCE [LARGE SCALE GENOMIC DNA]</scope>
    <source>
        <strain evidence="1 2">DSM 15201</strain>
    </source>
</reference>
<gene>
    <name evidence="1" type="ORF">DB30_00925</name>
</gene>
<protein>
    <submittedName>
        <fullName evidence="1">Uncharacterized protein</fullName>
    </submittedName>
</protein>
<proteinExistence type="predicted"/>
<evidence type="ECO:0000313" key="1">
    <source>
        <dbReference type="EMBL" id="KIG12904.1"/>
    </source>
</evidence>
<accession>A0A0C1Z5M1</accession>